<reference evidence="9" key="2">
    <citation type="submission" date="2025-09" db="UniProtKB">
        <authorList>
            <consortium name="Ensembl"/>
        </authorList>
    </citation>
    <scope>IDENTIFICATION</scope>
</reference>
<dbReference type="GO" id="GO:0006954">
    <property type="term" value="P:inflammatory response"/>
    <property type="evidence" value="ECO:0007669"/>
    <property type="project" value="UniProtKB-KW"/>
</dbReference>
<evidence type="ECO:0000256" key="5">
    <source>
        <dbReference type="ARBA" id="ARBA00023198"/>
    </source>
</evidence>
<sequence>MPSKKMLIADVLENLSKKNFEKFGMALMARGGDRKVAFSKVEDKNFMEVTNVLVSTFTEDDAPAVTSELLKSIKCFNEAKELDEQMAELFPKSSTRKTPAGTNASSNGDKAGSSSDTACSSEVHFVDKHQLELTERVCNIDSILDFLLKENVIQDAIYEKISCTPGNQGKTRNIYKLALKSGIDAKNIFLESLKKYEPFLVADLERKG</sequence>
<dbReference type="OrthoDB" id="8888059at2759"/>
<feature type="domain" description="Pyrin" evidence="8">
    <location>
        <begin position="1"/>
        <end position="92"/>
    </location>
</feature>
<dbReference type="GeneTree" id="ENSGT00940000164898"/>
<organism evidence="9 10">
    <name type="scientific">Hippocampus comes</name>
    <name type="common">Tiger tail seahorse</name>
    <dbReference type="NCBI Taxonomy" id="109280"/>
    <lineage>
        <taxon>Eukaryota</taxon>
        <taxon>Metazoa</taxon>
        <taxon>Chordata</taxon>
        <taxon>Craniata</taxon>
        <taxon>Vertebrata</taxon>
        <taxon>Euteleostomi</taxon>
        <taxon>Actinopterygii</taxon>
        <taxon>Neopterygii</taxon>
        <taxon>Teleostei</taxon>
        <taxon>Neoteleostei</taxon>
        <taxon>Acanthomorphata</taxon>
        <taxon>Syngnathiaria</taxon>
        <taxon>Syngnathiformes</taxon>
        <taxon>Syngnathoidei</taxon>
        <taxon>Syngnathidae</taxon>
        <taxon>Hippocampus</taxon>
    </lineage>
</organism>
<keyword evidence="10" id="KW-1185">Reference proteome</keyword>
<dbReference type="PANTHER" id="PTHR46985:SF2">
    <property type="entry name" value="APOPTOSIS-ASSOCIATED SPECK-LIKE PROTEIN CONTAINING A CARD"/>
    <property type="match status" value="1"/>
</dbReference>
<evidence type="ECO:0000256" key="3">
    <source>
        <dbReference type="ARBA" id="ARBA00022588"/>
    </source>
</evidence>
<evidence type="ECO:0000256" key="1">
    <source>
        <dbReference type="ARBA" id="ARBA00004514"/>
    </source>
</evidence>
<reference evidence="9" key="1">
    <citation type="submission" date="2025-08" db="UniProtKB">
        <authorList>
            <consortium name="Ensembl"/>
        </authorList>
    </citation>
    <scope>IDENTIFICATION</scope>
</reference>
<feature type="domain" description="CARD" evidence="7">
    <location>
        <begin position="118"/>
        <end position="208"/>
    </location>
</feature>
<accession>A0A3Q2YZH4</accession>
<evidence type="ECO:0000313" key="9">
    <source>
        <dbReference type="Ensembl" id="ENSHCOP00000023694.1"/>
    </source>
</evidence>
<dbReference type="Ensembl" id="ENSHCOT00000016177.1">
    <property type="protein sequence ID" value="ENSHCOP00000023694.1"/>
    <property type="gene ID" value="ENSHCOG00000012431.1"/>
</dbReference>
<evidence type="ECO:0000256" key="6">
    <source>
        <dbReference type="SAM" id="MobiDB-lite"/>
    </source>
</evidence>
<dbReference type="PROSITE" id="PS50824">
    <property type="entry name" value="DAPIN"/>
    <property type="match status" value="1"/>
</dbReference>
<dbReference type="InterPro" id="IPR001315">
    <property type="entry name" value="CARD"/>
</dbReference>
<dbReference type="OMA" id="GPKNMMK"/>
<dbReference type="RefSeq" id="XP_019719440.1">
    <property type="nucleotide sequence ID" value="XM_019863881.1"/>
</dbReference>
<evidence type="ECO:0000259" key="7">
    <source>
        <dbReference type="PROSITE" id="PS50209"/>
    </source>
</evidence>
<keyword evidence="2" id="KW-0963">Cytoplasm</keyword>
<proteinExistence type="predicted"/>
<keyword evidence="5" id="KW-0395">Inflammatory response</keyword>
<dbReference type="CTD" id="29108"/>
<evidence type="ECO:0000256" key="2">
    <source>
        <dbReference type="ARBA" id="ARBA00022490"/>
    </source>
</evidence>
<evidence type="ECO:0000256" key="4">
    <source>
        <dbReference type="ARBA" id="ARBA00022859"/>
    </source>
</evidence>
<evidence type="ECO:0000313" key="10">
    <source>
        <dbReference type="Proteomes" id="UP000264820"/>
    </source>
</evidence>
<comment type="subcellular location">
    <subcellularLocation>
        <location evidence="1">Cytoplasm</location>
        <location evidence="1">Cytosol</location>
    </subcellularLocation>
</comment>
<dbReference type="SUPFAM" id="SSF47986">
    <property type="entry name" value="DEATH domain"/>
    <property type="match status" value="2"/>
</dbReference>
<dbReference type="InterPro" id="IPR011029">
    <property type="entry name" value="DEATH-like_dom_sf"/>
</dbReference>
<dbReference type="GO" id="GO:0005829">
    <property type="term" value="C:cytosol"/>
    <property type="evidence" value="ECO:0007669"/>
    <property type="project" value="UniProtKB-SubCell"/>
</dbReference>
<dbReference type="InterPro" id="IPR004020">
    <property type="entry name" value="DAPIN"/>
</dbReference>
<dbReference type="KEGG" id="hcq:109512265"/>
<name>A0A3Q2YZH4_HIPCM</name>
<dbReference type="Pfam" id="PF00619">
    <property type="entry name" value="CARD"/>
    <property type="match status" value="1"/>
</dbReference>
<keyword evidence="4" id="KW-0391">Immunity</keyword>
<dbReference type="PANTHER" id="PTHR46985">
    <property type="entry name" value="NACHT, LRR AND PYD DOMAINS-CONTAINING PROTEIN 1"/>
    <property type="match status" value="1"/>
</dbReference>
<protein>
    <submittedName>
        <fullName evidence="9">PYD and CARD domain containing</fullName>
    </submittedName>
</protein>
<dbReference type="GeneID" id="109512265"/>
<dbReference type="AlphaFoldDB" id="A0A3Q2YZH4"/>
<dbReference type="GO" id="GO:0042981">
    <property type="term" value="P:regulation of apoptotic process"/>
    <property type="evidence" value="ECO:0007669"/>
    <property type="project" value="InterPro"/>
</dbReference>
<feature type="compositionally biased region" description="Polar residues" evidence="6">
    <location>
        <begin position="92"/>
        <end position="117"/>
    </location>
</feature>
<feature type="region of interest" description="Disordered" evidence="6">
    <location>
        <begin position="91"/>
        <end position="117"/>
    </location>
</feature>
<dbReference type="Gene3D" id="1.10.533.10">
    <property type="entry name" value="Death Domain, Fas"/>
    <property type="match status" value="2"/>
</dbReference>
<keyword evidence="3" id="KW-0399">Innate immunity</keyword>
<dbReference type="STRING" id="109280.ENSHCOP00000023694"/>
<evidence type="ECO:0000259" key="8">
    <source>
        <dbReference type="PROSITE" id="PS50824"/>
    </source>
</evidence>
<dbReference type="GO" id="GO:0045087">
    <property type="term" value="P:innate immune response"/>
    <property type="evidence" value="ECO:0007669"/>
    <property type="project" value="UniProtKB-KW"/>
</dbReference>
<dbReference type="PROSITE" id="PS50209">
    <property type="entry name" value="CARD"/>
    <property type="match status" value="1"/>
</dbReference>
<dbReference type="SMART" id="SM01289">
    <property type="entry name" value="PYRIN"/>
    <property type="match status" value="1"/>
</dbReference>
<dbReference type="Proteomes" id="UP000264820">
    <property type="component" value="Unplaced"/>
</dbReference>
<dbReference type="InterPro" id="IPR051249">
    <property type="entry name" value="NLRP_Inflammasome"/>
</dbReference>
<dbReference type="Pfam" id="PF02758">
    <property type="entry name" value="PYRIN"/>
    <property type="match status" value="1"/>
</dbReference>